<organism evidence="1">
    <name type="scientific">marine sediment metagenome</name>
    <dbReference type="NCBI Taxonomy" id="412755"/>
    <lineage>
        <taxon>unclassified sequences</taxon>
        <taxon>metagenomes</taxon>
        <taxon>ecological metagenomes</taxon>
    </lineage>
</organism>
<dbReference type="InterPro" id="IPR029052">
    <property type="entry name" value="Metallo-depent_PP-like"/>
</dbReference>
<dbReference type="SUPFAM" id="SSF56300">
    <property type="entry name" value="Metallo-dependent phosphatases"/>
    <property type="match status" value="1"/>
</dbReference>
<gene>
    <name evidence="1" type="ORF">LCGC14_2352470</name>
</gene>
<protein>
    <recommendedName>
        <fullName evidence="2">Calcineurin-like phosphoesterase domain-containing protein</fullName>
    </recommendedName>
</protein>
<accession>A0A0F9ELK5</accession>
<evidence type="ECO:0000313" key="1">
    <source>
        <dbReference type="EMBL" id="KKL45755.1"/>
    </source>
</evidence>
<dbReference type="AlphaFoldDB" id="A0A0F9ELK5"/>
<feature type="non-terminal residue" evidence="1">
    <location>
        <position position="1"/>
    </location>
</feature>
<sequence>FKVAGRTIERYETRLRRQGKIKYRKDLNAIGKQKTRFKHSEVLEEVQVYLDNARALIEKRNDVYKDIKLKVIWDKKKQTEDLALIWSDMHTGMINKHPLTGQVTYNEKIQEEELQSLLKGVFRFHQLYKPSYNLETFYIFDVGDNITNDRIYEGQQAEITCGVGEQILKCFEYQSDFIKRVLEIFPKVVLIKMAGNHGRTTSRPISEETTSSFEYLCGKLLQERFKDNKRVEIIVPDMYRYTVEIRGHKYLLSHGNNIRGCTLNSIERAVKDLSTLAYKEFYDLMIIGHFHTALKLRITPETTLLVNGCFIHMDDYAYNKLRKFSSPTQYLFNISKKSAMHNLQEINLLWK</sequence>
<dbReference type="EMBL" id="LAZR01034276">
    <property type="protein sequence ID" value="KKL45755.1"/>
    <property type="molecule type" value="Genomic_DNA"/>
</dbReference>
<proteinExistence type="predicted"/>
<evidence type="ECO:0008006" key="2">
    <source>
        <dbReference type="Google" id="ProtNLM"/>
    </source>
</evidence>
<name>A0A0F9ELK5_9ZZZZ</name>
<comment type="caution">
    <text evidence="1">The sequence shown here is derived from an EMBL/GenBank/DDBJ whole genome shotgun (WGS) entry which is preliminary data.</text>
</comment>
<reference evidence="1" key="1">
    <citation type="journal article" date="2015" name="Nature">
        <title>Complex archaea that bridge the gap between prokaryotes and eukaryotes.</title>
        <authorList>
            <person name="Spang A."/>
            <person name="Saw J.H."/>
            <person name="Jorgensen S.L."/>
            <person name="Zaremba-Niedzwiedzka K."/>
            <person name="Martijn J."/>
            <person name="Lind A.E."/>
            <person name="van Eijk R."/>
            <person name="Schleper C."/>
            <person name="Guy L."/>
            <person name="Ettema T.J."/>
        </authorList>
    </citation>
    <scope>NUCLEOTIDE SEQUENCE</scope>
</reference>